<comment type="caution">
    <text evidence="9">The sequence shown here is derived from an EMBL/GenBank/DDBJ whole genome shotgun (WGS) entry which is preliminary data.</text>
</comment>
<dbReference type="Gene3D" id="1.20.1640.10">
    <property type="entry name" value="Multidrug efflux transporter AcrB transmembrane domain"/>
    <property type="match status" value="2"/>
</dbReference>
<keyword evidence="10" id="KW-1185">Reference proteome</keyword>
<feature type="transmembrane region" description="Helical" evidence="7">
    <location>
        <begin position="347"/>
        <end position="371"/>
    </location>
</feature>
<evidence type="ECO:0000313" key="10">
    <source>
        <dbReference type="Proteomes" id="UP001172082"/>
    </source>
</evidence>
<dbReference type="SUPFAM" id="SSF82866">
    <property type="entry name" value="Multidrug efflux transporter AcrB transmembrane domain"/>
    <property type="match status" value="2"/>
</dbReference>
<gene>
    <name evidence="9" type="ORF">QQ008_11510</name>
</gene>
<feature type="transmembrane region" description="Helical" evidence="7">
    <location>
        <begin position="634"/>
        <end position="656"/>
    </location>
</feature>
<evidence type="ECO:0000256" key="5">
    <source>
        <dbReference type="ARBA" id="ARBA00023136"/>
    </source>
</evidence>
<evidence type="ECO:0000256" key="3">
    <source>
        <dbReference type="ARBA" id="ARBA00022692"/>
    </source>
</evidence>
<feature type="transmembrane region" description="Helical" evidence="7">
    <location>
        <begin position="316"/>
        <end position="341"/>
    </location>
</feature>
<dbReference type="Pfam" id="PF03176">
    <property type="entry name" value="MMPL"/>
    <property type="match status" value="2"/>
</dbReference>
<evidence type="ECO:0000256" key="2">
    <source>
        <dbReference type="ARBA" id="ARBA00022475"/>
    </source>
</evidence>
<name>A0ABT8KP67_9BACT</name>
<protein>
    <submittedName>
        <fullName evidence="9">Efflux RND transporter permease subunit</fullName>
    </submittedName>
</protein>
<feature type="transmembrane region" description="Helical" evidence="7">
    <location>
        <begin position="245"/>
        <end position="269"/>
    </location>
</feature>
<evidence type="ECO:0000259" key="8">
    <source>
        <dbReference type="PROSITE" id="PS50156"/>
    </source>
</evidence>
<feature type="transmembrane region" description="Helical" evidence="7">
    <location>
        <begin position="12"/>
        <end position="29"/>
    </location>
</feature>
<dbReference type="PANTHER" id="PTHR33406">
    <property type="entry name" value="MEMBRANE PROTEIN MJ1562-RELATED"/>
    <property type="match status" value="1"/>
</dbReference>
<dbReference type="InterPro" id="IPR000731">
    <property type="entry name" value="SSD"/>
</dbReference>
<dbReference type="RefSeq" id="WP_346752022.1">
    <property type="nucleotide sequence ID" value="NZ_JAUJEA010000003.1"/>
</dbReference>
<reference evidence="9" key="1">
    <citation type="submission" date="2023-06" db="EMBL/GenBank/DDBJ databases">
        <title>Genomic of Parafulvivirga corallium.</title>
        <authorList>
            <person name="Wang G."/>
        </authorList>
    </citation>
    <scope>NUCLEOTIDE SEQUENCE</scope>
    <source>
        <strain evidence="9">BMA10</strain>
    </source>
</reference>
<keyword evidence="3 7" id="KW-0812">Transmembrane</keyword>
<evidence type="ECO:0000256" key="1">
    <source>
        <dbReference type="ARBA" id="ARBA00004651"/>
    </source>
</evidence>
<organism evidence="9 10">
    <name type="scientific">Splendidivirga corallicola</name>
    <dbReference type="NCBI Taxonomy" id="3051826"/>
    <lineage>
        <taxon>Bacteria</taxon>
        <taxon>Pseudomonadati</taxon>
        <taxon>Bacteroidota</taxon>
        <taxon>Cytophagia</taxon>
        <taxon>Cytophagales</taxon>
        <taxon>Splendidivirgaceae</taxon>
        <taxon>Splendidivirga</taxon>
    </lineage>
</organism>
<evidence type="ECO:0000313" key="9">
    <source>
        <dbReference type="EMBL" id="MDN5201998.1"/>
    </source>
</evidence>
<evidence type="ECO:0000256" key="6">
    <source>
        <dbReference type="SAM" id="MobiDB-lite"/>
    </source>
</evidence>
<dbReference type="InterPro" id="IPR004869">
    <property type="entry name" value="MMPL_dom"/>
</dbReference>
<feature type="domain" description="SSD" evidence="8">
    <location>
        <begin position="248"/>
        <end position="370"/>
    </location>
</feature>
<sequence length="817" mass="91685">MWTNVAHNIIKFRLHLIILLAIVTAFMGYKSQEIEWSYDLAKTVPEHDPEMIYFEEFKKVFGEDGNILAIGLKDSAIYTPENFQKFKTLSQEIEDFEGINEVLSLPLLQALVRDKVNRKFELTPAIEEIPADQATLDSLLQNINNLEYYNGQISNASNGATVVLITIEKEVLNSPKRQDLVNRIVKVGDKFSKDTGIELHYAGLPFVRSTIAGKVKRELNFFLMLSVLVTGFIMFLFFRSWDAVVFPMLVIGIIVIWTIGTIALFGFKITLLTGLIPPIIVVIGIPNSIYLLNKYHQEYSIHGNKMKALSRVVRKIGIVTLITNFTTAIGFVVLASADIIILKEFGIVAGINIFATFFVSIILIPGVFSYLPPPSKRQLKHLGFQPLDATLTFLDFMVHRHKNVIFITTAILILVSSYGIYKLDSVSYMVDDIPEESVIKKDLRFFEENFSGIMPMEIVVDTGKKKGVMQLKNLRKVAELEDFLADQKFISKPVSIVSFVKAAKQAYYNNNPKFYGLPNNQERSFIFSYLRDQSDDSGLLNSFVDSTGQKMRVSLKVADIGSKKMDSLIGEVINPKIDEIFADSGITATVTGTTPLFIKGNRFLIENLRFSLLLAFLIISLIMAVLFKNFRMILISLVPNIVPLLITAGIMGFFNIPLKPSTALIFSIAFGISVDDSIHFLAKYRQELFSNNFFVPIAISKSIRETGASMIYTSIVLFAGFVIFAASDFGGTVALGVLASTTLLIAMITNLGLLPSLLLTFDDGKRKKDSHPLIEQLEDFYQEDEDEEIDLDLIKMESTENGQDLSQVMKENKEKEI</sequence>
<accession>A0ABT8KP67</accession>
<feature type="transmembrane region" description="Helical" evidence="7">
    <location>
        <begin position="404"/>
        <end position="421"/>
    </location>
</feature>
<proteinExistence type="predicted"/>
<feature type="region of interest" description="Disordered" evidence="6">
    <location>
        <begin position="798"/>
        <end position="817"/>
    </location>
</feature>
<feature type="transmembrane region" description="Helical" evidence="7">
    <location>
        <begin position="709"/>
        <end position="727"/>
    </location>
</feature>
<dbReference type="PANTHER" id="PTHR33406:SF12">
    <property type="entry name" value="BLR2997 PROTEIN"/>
    <property type="match status" value="1"/>
</dbReference>
<keyword evidence="2" id="KW-1003">Cell membrane</keyword>
<dbReference type="EMBL" id="JAUJEA010000003">
    <property type="protein sequence ID" value="MDN5201998.1"/>
    <property type="molecule type" value="Genomic_DNA"/>
</dbReference>
<feature type="transmembrane region" description="Helical" evidence="7">
    <location>
        <begin position="219"/>
        <end position="238"/>
    </location>
</feature>
<feature type="transmembrane region" description="Helical" evidence="7">
    <location>
        <begin position="733"/>
        <end position="761"/>
    </location>
</feature>
<feature type="transmembrane region" description="Helical" evidence="7">
    <location>
        <begin position="662"/>
        <end position="682"/>
    </location>
</feature>
<evidence type="ECO:0000256" key="4">
    <source>
        <dbReference type="ARBA" id="ARBA00022989"/>
    </source>
</evidence>
<keyword evidence="4 7" id="KW-1133">Transmembrane helix</keyword>
<keyword evidence="5 7" id="KW-0472">Membrane</keyword>
<dbReference type="Proteomes" id="UP001172082">
    <property type="component" value="Unassembled WGS sequence"/>
</dbReference>
<evidence type="ECO:0000256" key="7">
    <source>
        <dbReference type="SAM" id="Phobius"/>
    </source>
</evidence>
<feature type="domain" description="SSD" evidence="8">
    <location>
        <begin position="634"/>
        <end position="760"/>
    </location>
</feature>
<feature type="transmembrane region" description="Helical" evidence="7">
    <location>
        <begin position="275"/>
        <end position="295"/>
    </location>
</feature>
<feature type="transmembrane region" description="Helical" evidence="7">
    <location>
        <begin position="608"/>
        <end position="627"/>
    </location>
</feature>
<dbReference type="PROSITE" id="PS50156">
    <property type="entry name" value="SSD"/>
    <property type="match status" value="2"/>
</dbReference>
<comment type="subcellular location">
    <subcellularLocation>
        <location evidence="1">Cell membrane</location>
        <topology evidence="1">Multi-pass membrane protein</topology>
    </subcellularLocation>
</comment>
<dbReference type="InterPro" id="IPR050545">
    <property type="entry name" value="Mycobact_MmpL"/>
</dbReference>